<sequence>MEFLKIHLAPCAWRKLCIQFQDVME</sequence>
<protein>
    <submittedName>
        <fullName evidence="1">Uncharacterized protein</fullName>
    </submittedName>
</protein>
<proteinExistence type="predicted"/>
<organism evidence="1">
    <name type="scientific">Rhizophora mucronata</name>
    <name type="common">Asiatic mangrove</name>
    <dbReference type="NCBI Taxonomy" id="61149"/>
    <lineage>
        <taxon>Eukaryota</taxon>
        <taxon>Viridiplantae</taxon>
        <taxon>Streptophyta</taxon>
        <taxon>Embryophyta</taxon>
        <taxon>Tracheophyta</taxon>
        <taxon>Spermatophyta</taxon>
        <taxon>Magnoliopsida</taxon>
        <taxon>eudicotyledons</taxon>
        <taxon>Gunneridae</taxon>
        <taxon>Pentapetalae</taxon>
        <taxon>rosids</taxon>
        <taxon>fabids</taxon>
        <taxon>Malpighiales</taxon>
        <taxon>Rhizophoraceae</taxon>
        <taxon>Rhizophora</taxon>
    </lineage>
</organism>
<dbReference type="AlphaFoldDB" id="A0A2P2NJP3"/>
<name>A0A2P2NJP3_RHIMU</name>
<dbReference type="EMBL" id="GGEC01062203">
    <property type="protein sequence ID" value="MBX42687.1"/>
    <property type="molecule type" value="Transcribed_RNA"/>
</dbReference>
<reference evidence="1" key="1">
    <citation type="submission" date="2018-02" db="EMBL/GenBank/DDBJ databases">
        <title>Rhizophora mucronata_Transcriptome.</title>
        <authorList>
            <person name="Meera S.P."/>
            <person name="Sreeshan A."/>
            <person name="Augustine A."/>
        </authorList>
    </citation>
    <scope>NUCLEOTIDE SEQUENCE</scope>
    <source>
        <tissue evidence="1">Leaf</tissue>
    </source>
</reference>
<accession>A0A2P2NJP3</accession>
<evidence type="ECO:0000313" key="1">
    <source>
        <dbReference type="EMBL" id="MBX42687.1"/>
    </source>
</evidence>